<evidence type="ECO:0000256" key="3">
    <source>
        <dbReference type="ARBA" id="ARBA00022801"/>
    </source>
</evidence>
<feature type="region of interest" description="Disordered" evidence="4">
    <location>
        <begin position="1"/>
        <end position="87"/>
    </location>
</feature>
<dbReference type="AlphaFoldDB" id="A0AAN7DAV4"/>
<comment type="similarity">
    <text evidence="1">Belongs to the peptidase C48 family.</text>
</comment>
<gene>
    <name evidence="6" type="ORF">ATC70_005765</name>
</gene>
<dbReference type="Proteomes" id="UP001304243">
    <property type="component" value="Unassembled WGS sequence"/>
</dbReference>
<organism evidence="6 7">
    <name type="scientific">Mucor velutinosus</name>
    <dbReference type="NCBI Taxonomy" id="708070"/>
    <lineage>
        <taxon>Eukaryota</taxon>
        <taxon>Fungi</taxon>
        <taxon>Fungi incertae sedis</taxon>
        <taxon>Mucoromycota</taxon>
        <taxon>Mucoromycotina</taxon>
        <taxon>Mucoromycetes</taxon>
        <taxon>Mucorales</taxon>
        <taxon>Mucorineae</taxon>
        <taxon>Mucoraceae</taxon>
        <taxon>Mucor</taxon>
    </lineage>
</organism>
<proteinExistence type="inferred from homology"/>
<dbReference type="GO" id="GO:0008234">
    <property type="term" value="F:cysteine-type peptidase activity"/>
    <property type="evidence" value="ECO:0007669"/>
    <property type="project" value="InterPro"/>
</dbReference>
<reference evidence="6 7" key="1">
    <citation type="submission" date="2022-11" db="EMBL/GenBank/DDBJ databases">
        <title>Mucor velutinosus strain NIH1002 WGS.</title>
        <authorList>
            <person name="Subramanian P."/>
            <person name="Mullikin J.C."/>
            <person name="Segre J.A."/>
            <person name="Zelazny A.M."/>
        </authorList>
    </citation>
    <scope>NUCLEOTIDE SEQUENCE [LARGE SCALE GENOMIC DNA]</scope>
    <source>
        <strain evidence="6 7">NIH1002</strain>
    </source>
</reference>
<evidence type="ECO:0000256" key="1">
    <source>
        <dbReference type="ARBA" id="ARBA00005234"/>
    </source>
</evidence>
<protein>
    <recommendedName>
        <fullName evidence="5">Ubiquitin-like protease family profile domain-containing protein</fullName>
    </recommendedName>
</protein>
<evidence type="ECO:0000313" key="6">
    <source>
        <dbReference type="EMBL" id="KAK4513759.1"/>
    </source>
</evidence>
<name>A0AAN7DAV4_9FUNG</name>
<dbReference type="InterPro" id="IPR038765">
    <property type="entry name" value="Papain-like_cys_pep_sf"/>
</dbReference>
<keyword evidence="2" id="KW-0645">Protease</keyword>
<keyword evidence="3" id="KW-0378">Hydrolase</keyword>
<feature type="compositionally biased region" description="Basic residues" evidence="4">
    <location>
        <begin position="21"/>
        <end position="37"/>
    </location>
</feature>
<comment type="caution">
    <text evidence="6">The sequence shown here is derived from an EMBL/GenBank/DDBJ whole genome shotgun (WGS) entry which is preliminary data.</text>
</comment>
<evidence type="ECO:0000313" key="7">
    <source>
        <dbReference type="Proteomes" id="UP001304243"/>
    </source>
</evidence>
<dbReference type="InterPro" id="IPR003653">
    <property type="entry name" value="Peptidase_C48_C"/>
</dbReference>
<dbReference type="RefSeq" id="XP_064680425.1">
    <property type="nucleotide sequence ID" value="XM_064825048.1"/>
</dbReference>
<feature type="compositionally biased region" description="Basic and acidic residues" evidence="4">
    <location>
        <begin position="76"/>
        <end position="87"/>
    </location>
</feature>
<evidence type="ECO:0000259" key="5">
    <source>
        <dbReference type="PROSITE" id="PS50600"/>
    </source>
</evidence>
<evidence type="ECO:0000256" key="4">
    <source>
        <dbReference type="SAM" id="MobiDB-lite"/>
    </source>
</evidence>
<feature type="domain" description="Ubiquitin-like protease family profile" evidence="5">
    <location>
        <begin position="97"/>
        <end position="151"/>
    </location>
</feature>
<dbReference type="Gene3D" id="3.40.395.10">
    <property type="entry name" value="Adenoviral Proteinase, Chain A"/>
    <property type="match status" value="1"/>
</dbReference>
<feature type="compositionally biased region" description="Pro residues" evidence="4">
    <location>
        <begin position="52"/>
        <end position="61"/>
    </location>
</feature>
<feature type="compositionally biased region" description="Basic and acidic residues" evidence="4">
    <location>
        <begin position="1"/>
        <end position="20"/>
    </location>
</feature>
<dbReference type="GO" id="GO:0006508">
    <property type="term" value="P:proteolysis"/>
    <property type="evidence" value="ECO:0007669"/>
    <property type="project" value="UniProtKB-KW"/>
</dbReference>
<dbReference type="SUPFAM" id="SSF54001">
    <property type="entry name" value="Cysteine proteinases"/>
    <property type="match status" value="1"/>
</dbReference>
<dbReference type="GO" id="GO:0019783">
    <property type="term" value="F:ubiquitin-like protein peptidase activity"/>
    <property type="evidence" value="ECO:0007669"/>
    <property type="project" value="UniProtKB-ARBA"/>
</dbReference>
<dbReference type="EMBL" id="JASEJX010000016">
    <property type="protein sequence ID" value="KAK4513759.1"/>
    <property type="molecule type" value="Genomic_DNA"/>
</dbReference>
<accession>A0AAN7DAV4</accession>
<dbReference type="GeneID" id="89949451"/>
<sequence>MVEGKNSKRKSEAGEGPVKEVKKKRRNSRKNKKKNRQKDKASEANEGMPGAFPLPSPPTTPPTTIILSDNEEDDNSKEVTDTHNEDHEVLHTTTNRISLTNRDLQTLQPGNWLNDTIIDFSLKTIEDKYRCSDYIFVSSSFFFTRLKSAKS</sequence>
<keyword evidence="7" id="KW-1185">Reference proteome</keyword>
<evidence type="ECO:0000256" key="2">
    <source>
        <dbReference type="ARBA" id="ARBA00022670"/>
    </source>
</evidence>
<dbReference type="PROSITE" id="PS50600">
    <property type="entry name" value="ULP_PROTEASE"/>
    <property type="match status" value="1"/>
</dbReference>